<feature type="region of interest" description="Disordered" evidence="1">
    <location>
        <begin position="307"/>
        <end position="326"/>
    </location>
</feature>
<reference evidence="4 5" key="1">
    <citation type="submission" date="2024-05" db="EMBL/GenBank/DDBJ databases">
        <authorList>
            <person name="Liu Q."/>
            <person name="Xin Y.-H."/>
        </authorList>
    </citation>
    <scope>NUCLEOTIDE SEQUENCE [LARGE SCALE GENOMIC DNA]</scope>
    <source>
        <strain evidence="4 5">CGMCC 1.10181</strain>
    </source>
</reference>
<dbReference type="Pfam" id="PF13229">
    <property type="entry name" value="Beta_helix"/>
    <property type="match status" value="1"/>
</dbReference>
<feature type="chain" id="PRO_5045492217" evidence="2">
    <location>
        <begin position="28"/>
        <end position="326"/>
    </location>
</feature>
<organism evidence="4 5">
    <name type="scientific">Sphingomonas oligophenolica</name>
    <dbReference type="NCBI Taxonomy" id="301154"/>
    <lineage>
        <taxon>Bacteria</taxon>
        <taxon>Pseudomonadati</taxon>
        <taxon>Pseudomonadota</taxon>
        <taxon>Alphaproteobacteria</taxon>
        <taxon>Sphingomonadales</taxon>
        <taxon>Sphingomonadaceae</taxon>
        <taxon>Sphingomonas</taxon>
    </lineage>
</organism>
<dbReference type="InterPro" id="IPR012334">
    <property type="entry name" value="Pectin_lyas_fold"/>
</dbReference>
<keyword evidence="2" id="KW-0732">Signal</keyword>
<evidence type="ECO:0000313" key="4">
    <source>
        <dbReference type="EMBL" id="MEN2792935.1"/>
    </source>
</evidence>
<dbReference type="InterPro" id="IPR011050">
    <property type="entry name" value="Pectin_lyase_fold/virulence"/>
</dbReference>
<dbReference type="RefSeq" id="WP_343889710.1">
    <property type="nucleotide sequence ID" value="NZ_BAAAEH010000023.1"/>
</dbReference>
<evidence type="ECO:0000256" key="2">
    <source>
        <dbReference type="SAM" id="SignalP"/>
    </source>
</evidence>
<dbReference type="InterPro" id="IPR039448">
    <property type="entry name" value="Beta_helix"/>
</dbReference>
<evidence type="ECO:0000259" key="3">
    <source>
        <dbReference type="Pfam" id="PF13229"/>
    </source>
</evidence>
<evidence type="ECO:0000313" key="5">
    <source>
        <dbReference type="Proteomes" id="UP001419910"/>
    </source>
</evidence>
<evidence type="ECO:0000256" key="1">
    <source>
        <dbReference type="SAM" id="MobiDB-lite"/>
    </source>
</evidence>
<proteinExistence type="predicted"/>
<gene>
    <name evidence="4" type="ORF">ABC974_25125</name>
</gene>
<protein>
    <submittedName>
        <fullName evidence="4">Right-handed parallel beta-helix repeat-containing protein</fullName>
    </submittedName>
</protein>
<sequence length="326" mass="32423">MTRLIKMLGIAVSALLFSLCFAAPASAQATRTWISGVGDDANPCSRTAPCKTWAGAISKTAAGGEIDCLDPGGFGSVTITKSITLDCAEGEGGSAGGILNSGVPGVIINDPNGGTAPTIKVYLRNLNIDGAGVTVGTYAVRFLSGKSLTMQNVLINNQGTGGVPAVSFEPSTASVGAKLVMKDVFISNTLGNGVQLTSSGAVAIGAILDNVTISDTNVGLEVNDGATATVIHSNISYNYGRGIEANSVGGTIGETVNVDGATIAGNTNIGIAALVGATVRVSNSGIYANGQGLKTSGGGTIQSFTNNRLGPDAGNPGLPTTSVVQK</sequence>
<feature type="signal peptide" evidence="2">
    <location>
        <begin position="1"/>
        <end position="27"/>
    </location>
</feature>
<feature type="domain" description="Right handed beta helix" evidence="3">
    <location>
        <begin position="181"/>
        <end position="304"/>
    </location>
</feature>
<dbReference type="Gene3D" id="2.160.20.10">
    <property type="entry name" value="Single-stranded right-handed beta-helix, Pectin lyase-like"/>
    <property type="match status" value="1"/>
</dbReference>
<dbReference type="SUPFAM" id="SSF51126">
    <property type="entry name" value="Pectin lyase-like"/>
    <property type="match status" value="1"/>
</dbReference>
<dbReference type="Proteomes" id="UP001419910">
    <property type="component" value="Unassembled WGS sequence"/>
</dbReference>
<comment type="caution">
    <text evidence="4">The sequence shown here is derived from an EMBL/GenBank/DDBJ whole genome shotgun (WGS) entry which is preliminary data.</text>
</comment>
<accession>A0ABU9YAV3</accession>
<dbReference type="EMBL" id="JBDIME010000036">
    <property type="protein sequence ID" value="MEN2792935.1"/>
    <property type="molecule type" value="Genomic_DNA"/>
</dbReference>
<name>A0ABU9YAV3_9SPHN</name>
<keyword evidence="5" id="KW-1185">Reference proteome</keyword>